<keyword evidence="2" id="KW-0472">Membrane</keyword>
<name>A0A837CIZ8_9BRAD</name>
<keyword evidence="2 3" id="KW-0449">Lipoprotein</keyword>
<dbReference type="AlphaFoldDB" id="A0A837CIZ8"/>
<protein>
    <submittedName>
        <fullName evidence="3">Putative RND efflux system, outer membrane lipoprotein, NodT</fullName>
    </submittedName>
</protein>
<evidence type="ECO:0000256" key="1">
    <source>
        <dbReference type="ARBA" id="ARBA00007613"/>
    </source>
</evidence>
<dbReference type="PANTHER" id="PTHR30203">
    <property type="entry name" value="OUTER MEMBRANE CATION EFFLUX PROTEIN"/>
    <property type="match status" value="1"/>
</dbReference>
<dbReference type="Gene3D" id="1.20.1600.10">
    <property type="entry name" value="Outer membrane efflux proteins (OEP)"/>
    <property type="match status" value="1"/>
</dbReference>
<dbReference type="Pfam" id="PF02321">
    <property type="entry name" value="OEP"/>
    <property type="match status" value="2"/>
</dbReference>
<accession>A0A837CIZ8</accession>
<proteinExistence type="inferred from homology"/>
<evidence type="ECO:0000313" key="3">
    <source>
        <dbReference type="EMBL" id="KGJ69239.1"/>
    </source>
</evidence>
<evidence type="ECO:0000256" key="2">
    <source>
        <dbReference type="RuleBase" id="RU362097"/>
    </source>
</evidence>
<evidence type="ECO:0000313" key="4">
    <source>
        <dbReference type="Proteomes" id="UP000024900"/>
    </source>
</evidence>
<dbReference type="InterPro" id="IPR010131">
    <property type="entry name" value="MdtP/NodT-like"/>
</dbReference>
<keyword evidence="2" id="KW-0564">Palmitate</keyword>
<dbReference type="GO" id="GO:0005886">
    <property type="term" value="C:plasma membrane"/>
    <property type="evidence" value="ECO:0007669"/>
    <property type="project" value="UniProtKB-SubCell"/>
</dbReference>
<comment type="similarity">
    <text evidence="1 2">Belongs to the outer membrane factor (OMF) (TC 1.B.17) family.</text>
</comment>
<dbReference type="NCBIfam" id="TIGR01845">
    <property type="entry name" value="outer_NodT"/>
    <property type="match status" value="1"/>
</dbReference>
<dbReference type="SUPFAM" id="SSF56954">
    <property type="entry name" value="Outer membrane efflux proteins (OEP)"/>
    <property type="match status" value="1"/>
</dbReference>
<reference evidence="3 4" key="1">
    <citation type="journal article" date="2014" name="BMC Genomics">
        <title>Comparative genomics of Bradyrhizobium japonicum CPAC 15 and Bradyrhizobium diazoefficiens CPAC 7: elite model strains for understanding symbiotic performance with soybean.</title>
        <authorList>
            <person name="Siqueira A.F."/>
            <person name="Ormeno-Orrillo E."/>
            <person name="Souza R.C."/>
            <person name="Rodrigues E.P."/>
            <person name="Almeida L.G."/>
            <person name="Barcellos F.G."/>
            <person name="Batista J.S."/>
            <person name="Nakatami A.S."/>
            <person name="Martinez-Romero E."/>
            <person name="Vasconcelos A.T."/>
            <person name="Hungria M."/>
        </authorList>
    </citation>
    <scope>NUCLEOTIDE SEQUENCE [LARGE SCALE GENOMIC DNA]</scope>
    <source>
        <strain evidence="3 4">SEMIA 5080</strain>
    </source>
</reference>
<gene>
    <name evidence="3" type="ORF">BJA5080_04999</name>
</gene>
<comment type="caution">
    <text evidence="3">The sequence shown here is derived from an EMBL/GenBank/DDBJ whole genome shotgun (WGS) entry which is preliminary data.</text>
</comment>
<dbReference type="PANTHER" id="PTHR30203:SF25">
    <property type="entry name" value="OUTER MEMBRANE PROTEIN-RELATED"/>
    <property type="match status" value="1"/>
</dbReference>
<organism evidence="3 4">
    <name type="scientific">Bradyrhizobium diazoefficiens SEMIA 5080</name>
    <dbReference type="NCBI Taxonomy" id="754504"/>
    <lineage>
        <taxon>Bacteria</taxon>
        <taxon>Pseudomonadati</taxon>
        <taxon>Pseudomonadota</taxon>
        <taxon>Alphaproteobacteria</taxon>
        <taxon>Hyphomicrobiales</taxon>
        <taxon>Nitrobacteraceae</taxon>
        <taxon>Bradyrhizobium</taxon>
    </lineage>
</organism>
<keyword evidence="2" id="KW-0812">Transmembrane</keyword>
<dbReference type="GO" id="GO:0015562">
    <property type="term" value="F:efflux transmembrane transporter activity"/>
    <property type="evidence" value="ECO:0007669"/>
    <property type="project" value="InterPro"/>
</dbReference>
<comment type="subcellular location">
    <subcellularLocation>
        <location evidence="2">Cell membrane</location>
        <topology evidence="2">Lipid-anchor</topology>
    </subcellularLocation>
</comment>
<dbReference type="Proteomes" id="UP000024900">
    <property type="component" value="Unassembled WGS sequence"/>
</dbReference>
<dbReference type="Gene3D" id="2.20.200.10">
    <property type="entry name" value="Outer membrane efflux proteins (OEP)"/>
    <property type="match status" value="1"/>
</dbReference>
<dbReference type="EMBL" id="ADOU02000004">
    <property type="protein sequence ID" value="KGJ69239.1"/>
    <property type="molecule type" value="Genomic_DNA"/>
</dbReference>
<keyword evidence="2" id="KW-1134">Transmembrane beta strand</keyword>
<sequence>MSVLLALIPVRQQADLALQAPECGSIFIRIPTTWTPAVSMPFQPTATDLPSRKERHQQSACPGLTSPTKRLCGAVIVTSLLAGCAVGPDYMGPPRVTLPTQWANAPRHQRGTGEFGRWWFRLRDSLLTQLIGEAVEANPSLAKAKASVREARATVAQTASGLFPSVTGSGSVTDNKTSSAGSSGVAIGTSPYTLYQAGFDASWELDLLGGTQRNIEAAIRSEQSAEDELRYSLVTLLGDVAAYYVDARGYQARIALARRTAASQRDTERLTRTKYEAGSATAVDLAKASAQAASTEANIPTYEAALAADTHRLGILLGRAPTAVSGLFAKSAPVPAPRMPLPTGVPADLLTNRSDVASAERKLAQATAKIGAAEADRYPSISLTGSVGTSAIRAGDLAKYSSVSWSVGPSITVPVFDAGKRYATVRIAEAQRDQAFATFHSTLLSALEDVENALVALSREKARAGKLAEAAKNYREAARLSRSLFETGSSNFLDVLDAERSLYSAEDSLIQSQVAIAKYYVTLAKALGGGWVDPVDAATPLIVDANTGPHAREALR</sequence>
<dbReference type="InterPro" id="IPR003423">
    <property type="entry name" value="OMP_efflux"/>
</dbReference>